<dbReference type="CDD" id="cd01574">
    <property type="entry name" value="PBP1_LacI"/>
    <property type="match status" value="1"/>
</dbReference>
<proteinExistence type="predicted"/>
<dbReference type="Proteomes" id="UP001519362">
    <property type="component" value="Unassembled WGS sequence"/>
</dbReference>
<feature type="domain" description="HTH lacI-type" evidence="5">
    <location>
        <begin position="7"/>
        <end position="61"/>
    </location>
</feature>
<gene>
    <name evidence="6" type="ORF">JOF34_000492</name>
</gene>
<dbReference type="Pfam" id="PF13377">
    <property type="entry name" value="Peripla_BP_3"/>
    <property type="match status" value="1"/>
</dbReference>
<dbReference type="PROSITE" id="PS50932">
    <property type="entry name" value="HTH_LACI_2"/>
    <property type="match status" value="1"/>
</dbReference>
<dbReference type="EMBL" id="JAGIOL010000001">
    <property type="protein sequence ID" value="MBP2435906.1"/>
    <property type="molecule type" value="Genomic_DNA"/>
</dbReference>
<dbReference type="RefSeq" id="WP_241244999.1">
    <property type="nucleotide sequence ID" value="NZ_CP049253.1"/>
</dbReference>
<dbReference type="InterPro" id="IPR028082">
    <property type="entry name" value="Peripla_BP_I"/>
</dbReference>
<dbReference type="CDD" id="cd01392">
    <property type="entry name" value="HTH_LacI"/>
    <property type="match status" value="1"/>
</dbReference>
<dbReference type="Gene3D" id="3.40.50.2300">
    <property type="match status" value="2"/>
</dbReference>
<dbReference type="InterPro" id="IPR046335">
    <property type="entry name" value="LacI/GalR-like_sensor"/>
</dbReference>
<dbReference type="PROSITE" id="PS50206">
    <property type="entry name" value="RHODANESE_3"/>
    <property type="match status" value="1"/>
</dbReference>
<keyword evidence="7" id="KW-1185">Reference proteome</keyword>
<sequence length="336" mass="35180">MPRNRPPSMADVAAAAGVSHQTVSRVLNDHAHVRPDTRDRVMAAIETLGYRRNQAARTLVTARSATIGVMTTATTHVGPSSTVLAIEEAARAQGYFVSLGSLQAHDAASARAILEQFMDQGVDGVIVVAPIVDVARLIDDVDLPIPIVVVAARGDAPPATDVRYVHVDQRGGAARATEHLLSLGHEKIVHLEGADGWYDAIERAAGFREAMSTAGRTAVSLPAHGWGAHNGHAIGSAVIDEVRSGATAIFAANDYLALGVTRALWESDIRVPDDVSVVGFDDIDGSGFFLPPLTTVSQPFRALGEAAVHGLLSPGDAQSTPIAAELIVRGSSAPRI</sequence>
<evidence type="ECO:0000256" key="1">
    <source>
        <dbReference type="ARBA" id="ARBA00023015"/>
    </source>
</evidence>
<protein>
    <submittedName>
        <fullName evidence="6">DNA-binding LacI/PurR family transcriptional regulator</fullName>
    </submittedName>
</protein>
<dbReference type="SUPFAM" id="SSF53822">
    <property type="entry name" value="Periplasmic binding protein-like I"/>
    <property type="match status" value="1"/>
</dbReference>
<organism evidence="6 7">
    <name type="scientific">Microbacterium amylolyticum</name>
    <dbReference type="NCBI Taxonomy" id="936337"/>
    <lineage>
        <taxon>Bacteria</taxon>
        <taxon>Bacillati</taxon>
        <taxon>Actinomycetota</taxon>
        <taxon>Actinomycetes</taxon>
        <taxon>Micrococcales</taxon>
        <taxon>Microbacteriaceae</taxon>
        <taxon>Microbacterium</taxon>
    </lineage>
</organism>
<dbReference type="PANTHER" id="PTHR30146">
    <property type="entry name" value="LACI-RELATED TRANSCRIPTIONAL REPRESSOR"/>
    <property type="match status" value="1"/>
</dbReference>
<keyword evidence="1" id="KW-0805">Transcription regulation</keyword>
<evidence type="ECO:0000313" key="7">
    <source>
        <dbReference type="Proteomes" id="UP001519362"/>
    </source>
</evidence>
<dbReference type="PANTHER" id="PTHR30146:SF109">
    <property type="entry name" value="HTH-TYPE TRANSCRIPTIONAL REGULATOR GALS"/>
    <property type="match status" value="1"/>
</dbReference>
<dbReference type="SUPFAM" id="SSF47413">
    <property type="entry name" value="lambda repressor-like DNA-binding domains"/>
    <property type="match status" value="1"/>
</dbReference>
<evidence type="ECO:0000313" key="6">
    <source>
        <dbReference type="EMBL" id="MBP2435906.1"/>
    </source>
</evidence>
<dbReference type="Gene3D" id="1.10.260.40">
    <property type="entry name" value="lambda repressor-like DNA-binding domains"/>
    <property type="match status" value="1"/>
</dbReference>
<name>A0ABS4ZF50_9MICO</name>
<evidence type="ECO:0000259" key="5">
    <source>
        <dbReference type="PROSITE" id="PS50932"/>
    </source>
</evidence>
<accession>A0ABS4ZF50</accession>
<evidence type="ECO:0000256" key="3">
    <source>
        <dbReference type="ARBA" id="ARBA00023163"/>
    </source>
</evidence>
<dbReference type="InterPro" id="IPR001763">
    <property type="entry name" value="Rhodanese-like_dom"/>
</dbReference>
<evidence type="ECO:0000256" key="2">
    <source>
        <dbReference type="ARBA" id="ARBA00023125"/>
    </source>
</evidence>
<dbReference type="Pfam" id="PF00356">
    <property type="entry name" value="LacI"/>
    <property type="match status" value="1"/>
</dbReference>
<dbReference type="GO" id="GO:0003677">
    <property type="term" value="F:DNA binding"/>
    <property type="evidence" value="ECO:0007669"/>
    <property type="project" value="UniProtKB-KW"/>
</dbReference>
<evidence type="ECO:0000259" key="4">
    <source>
        <dbReference type="PROSITE" id="PS50206"/>
    </source>
</evidence>
<dbReference type="InterPro" id="IPR010982">
    <property type="entry name" value="Lambda_DNA-bd_dom_sf"/>
</dbReference>
<comment type="caution">
    <text evidence="6">The sequence shown here is derived from an EMBL/GenBank/DDBJ whole genome shotgun (WGS) entry which is preliminary data.</text>
</comment>
<dbReference type="InterPro" id="IPR000843">
    <property type="entry name" value="HTH_LacI"/>
</dbReference>
<feature type="domain" description="Rhodanese" evidence="4">
    <location>
        <begin position="173"/>
        <end position="202"/>
    </location>
</feature>
<reference evidence="6 7" key="1">
    <citation type="submission" date="2021-03" db="EMBL/GenBank/DDBJ databases">
        <title>Sequencing the genomes of 1000 actinobacteria strains.</title>
        <authorList>
            <person name="Klenk H.-P."/>
        </authorList>
    </citation>
    <scope>NUCLEOTIDE SEQUENCE [LARGE SCALE GENOMIC DNA]</scope>
    <source>
        <strain evidence="6 7">DSM 24221</strain>
    </source>
</reference>
<dbReference type="SMART" id="SM00354">
    <property type="entry name" value="HTH_LACI"/>
    <property type="match status" value="1"/>
</dbReference>
<dbReference type="PROSITE" id="PS00356">
    <property type="entry name" value="HTH_LACI_1"/>
    <property type="match status" value="1"/>
</dbReference>
<keyword evidence="2 6" id="KW-0238">DNA-binding</keyword>
<keyword evidence="3" id="KW-0804">Transcription</keyword>